<dbReference type="EMBL" id="MLCN01000008">
    <property type="protein sequence ID" value="ONG41655.1"/>
    <property type="molecule type" value="Genomic_DNA"/>
</dbReference>
<dbReference type="FunFam" id="3.30.70.120:FF:000006">
    <property type="entry name" value="GTP cyclohydrolase 1 type 2 homolog"/>
    <property type="match status" value="1"/>
</dbReference>
<keyword evidence="2" id="KW-1185">Reference proteome</keyword>
<reference evidence="1 2" key="1">
    <citation type="submission" date="2016-10" db="EMBL/GenBank/DDBJ databases">
        <title>Draft Genome sequence of Alkanindiges sp. strain H1.</title>
        <authorList>
            <person name="Subhash Y."/>
            <person name="Lee S."/>
        </authorList>
    </citation>
    <scope>NUCLEOTIDE SEQUENCE [LARGE SCALE GENOMIC DNA]</scope>
    <source>
        <strain evidence="1 2">H1</strain>
    </source>
</reference>
<dbReference type="OrthoDB" id="9795763at2"/>
<dbReference type="STRING" id="1907941.BKE30_04335"/>
<dbReference type="InterPro" id="IPR036069">
    <property type="entry name" value="DUF34/NIF3_sf"/>
</dbReference>
<dbReference type="Proteomes" id="UP000192132">
    <property type="component" value="Unassembled WGS sequence"/>
</dbReference>
<gene>
    <name evidence="1" type="ORF">BKE30_04335</name>
</gene>
<name>A0A1S8CYD4_9GAMM</name>
<dbReference type="AlphaFoldDB" id="A0A1S8CYD4"/>
<dbReference type="InterPro" id="IPR015867">
    <property type="entry name" value="N-reg_PII/ATP_PRibTrfase_C"/>
</dbReference>
<dbReference type="PANTHER" id="PTHR41774">
    <property type="match status" value="1"/>
</dbReference>
<proteinExistence type="predicted"/>
<dbReference type="SUPFAM" id="SSF102705">
    <property type="entry name" value="NIF3 (NGG1p interacting factor 3)-like"/>
    <property type="match status" value="1"/>
</dbReference>
<dbReference type="Gene3D" id="3.30.70.120">
    <property type="match status" value="1"/>
</dbReference>
<comment type="caution">
    <text evidence="1">The sequence shown here is derived from an EMBL/GenBank/DDBJ whole genome shotgun (WGS) entry which is preliminary data.</text>
</comment>
<organism evidence="1 2">
    <name type="scientific">Alkanindiges hydrocarboniclasticus</name>
    <dbReference type="NCBI Taxonomy" id="1907941"/>
    <lineage>
        <taxon>Bacteria</taxon>
        <taxon>Pseudomonadati</taxon>
        <taxon>Pseudomonadota</taxon>
        <taxon>Gammaproteobacteria</taxon>
        <taxon>Moraxellales</taxon>
        <taxon>Moraxellaceae</taxon>
        <taxon>Alkanindiges</taxon>
    </lineage>
</organism>
<dbReference type="RefSeq" id="WP_076877409.1">
    <property type="nucleotide sequence ID" value="NZ_MLCN01000008.1"/>
</dbReference>
<accession>A0A1S8CYD4</accession>
<sequence length="103" mass="11628">MYKLVFFVPDTHVNEVKEAIFAAGAGKVGDYECCAWQVLGQGQFRPLKGANPHIGEVGKIELVPEWRVEVVLPRDKLAKVLQVMKEAHPYEHPAFDVIQLISW</sequence>
<protein>
    <submittedName>
        <fullName evidence="1">NGG1p interacting factor NIF3</fullName>
    </submittedName>
</protein>
<evidence type="ECO:0000313" key="1">
    <source>
        <dbReference type="EMBL" id="ONG41655.1"/>
    </source>
</evidence>
<dbReference type="PANTHER" id="PTHR41774:SF1">
    <property type="entry name" value="NGG1P INTERACTING FACTOR NIF3"/>
    <property type="match status" value="1"/>
</dbReference>
<evidence type="ECO:0000313" key="2">
    <source>
        <dbReference type="Proteomes" id="UP000192132"/>
    </source>
</evidence>